<feature type="compositionally biased region" description="Gly residues" evidence="2">
    <location>
        <begin position="515"/>
        <end position="526"/>
    </location>
</feature>
<keyword evidence="5" id="KW-1185">Reference proteome</keyword>
<dbReference type="Proteomes" id="UP000006860">
    <property type="component" value="Chromosome"/>
</dbReference>
<dbReference type="RefSeq" id="WP_013629915.1">
    <property type="nucleotide sequence ID" value="NC_015174.1"/>
</dbReference>
<feature type="coiled-coil region" evidence="1">
    <location>
        <begin position="111"/>
        <end position="208"/>
    </location>
</feature>
<evidence type="ECO:0000256" key="1">
    <source>
        <dbReference type="SAM" id="Coils"/>
    </source>
</evidence>
<keyword evidence="3" id="KW-0472">Membrane</keyword>
<feature type="compositionally biased region" description="Gly residues" evidence="2">
    <location>
        <begin position="362"/>
        <end position="379"/>
    </location>
</feature>
<gene>
    <name evidence="4" type="ordered locus">Plabr_3599</name>
</gene>
<dbReference type="STRING" id="756272.Plabr_3599"/>
<feature type="transmembrane region" description="Helical" evidence="3">
    <location>
        <begin position="12"/>
        <end position="35"/>
    </location>
</feature>
<dbReference type="OrthoDB" id="233190at2"/>
<keyword evidence="3" id="KW-0812">Transmembrane</keyword>
<reference evidence="5" key="1">
    <citation type="submission" date="2011-02" db="EMBL/GenBank/DDBJ databases">
        <title>The complete genome of Planctomyces brasiliensis DSM 5305.</title>
        <authorList>
            <person name="Lucas S."/>
            <person name="Copeland A."/>
            <person name="Lapidus A."/>
            <person name="Bruce D."/>
            <person name="Goodwin L."/>
            <person name="Pitluck S."/>
            <person name="Kyrpides N."/>
            <person name="Mavromatis K."/>
            <person name="Pagani I."/>
            <person name="Ivanova N."/>
            <person name="Ovchinnikova G."/>
            <person name="Lu M."/>
            <person name="Detter J.C."/>
            <person name="Han C."/>
            <person name="Land M."/>
            <person name="Hauser L."/>
            <person name="Markowitz V."/>
            <person name="Cheng J.-F."/>
            <person name="Hugenholtz P."/>
            <person name="Woyke T."/>
            <person name="Wu D."/>
            <person name="Tindall B."/>
            <person name="Pomrenke H.G."/>
            <person name="Brambilla E."/>
            <person name="Klenk H.-P."/>
            <person name="Eisen J.A."/>
        </authorList>
    </citation>
    <scope>NUCLEOTIDE SEQUENCE [LARGE SCALE GENOMIC DNA]</scope>
    <source>
        <strain evidence="5">ATCC 49424 / DSM 5305 / JCM 21570 / NBRC 103401 / IFAM 1448</strain>
    </source>
</reference>
<dbReference type="HOGENOM" id="CLU_452482_0_0_0"/>
<evidence type="ECO:0000313" key="5">
    <source>
        <dbReference type="Proteomes" id="UP000006860"/>
    </source>
</evidence>
<protein>
    <submittedName>
        <fullName evidence="4">Uncharacterized protein</fullName>
    </submittedName>
</protein>
<sequence>MARRQSQSVPAVSLFPFLAVLVCAMGSLILLLLVISRHVRPPAPSLPTLAEAEPDEIYADPIPQFPALPELSDLIARHVTVAIEDEPRPDYPPAPSFVASQHGRPEILAMQQSQSEEIASQQAKLQRLTSQLQQLTADLQQLKQQRESRLAELKQMQVAQGEMQTQAGKTQQSIQDLRDQIAAIESEVADKKTEAANLQAEKSDREDKLEIVAYDGPTGAKRQPIFVECRGGEVVFHPEKIALSTMDLEKIPPQYSPIAYAVQALAEHRRRTQPDYQAYVLMVGRPNGIEEFYGCGQALTGHRIPFGYELIGQDRELYLGQPDPVASQIILDAIDRARRDARSEPNRFQKMHTLAERAKLRGYGGPEATGRSGGSGVSGGVPRPMEQLTETGAGGPPAGRFPVADTPSGGGAPGQFPSPERTASLGNPGGEKVSRSGTAGETESNKWTRVDSNANRQPPAGATSTNSGGQRSQATAGADSASQWSQTESPPQFTEVDPLEALKRGSGSSRSHGPSGPGGIGMAGPGNGAIRLERTVRIQVFADGVQVSKLDFVGVPEGVQAQALRGVVLDRLREEIRNWGAAPDGIEWQPRIRLEVAPGGNRLAFRLEDWMDEFGLQTESVPVVAKSPASETRFFE</sequence>
<keyword evidence="1" id="KW-0175">Coiled coil</keyword>
<feature type="region of interest" description="Disordered" evidence="2">
    <location>
        <begin position="357"/>
        <end position="526"/>
    </location>
</feature>
<evidence type="ECO:0000256" key="3">
    <source>
        <dbReference type="SAM" id="Phobius"/>
    </source>
</evidence>
<name>F0SQ19_RUBBR</name>
<dbReference type="AlphaFoldDB" id="F0SQ19"/>
<evidence type="ECO:0000313" key="4">
    <source>
        <dbReference type="EMBL" id="ADY61196.1"/>
    </source>
</evidence>
<feature type="compositionally biased region" description="Low complexity" evidence="2">
    <location>
        <begin position="505"/>
        <end position="514"/>
    </location>
</feature>
<dbReference type="KEGG" id="pbs:Plabr_3599"/>
<accession>F0SQ19</accession>
<proteinExistence type="predicted"/>
<organism evidence="4 5">
    <name type="scientific">Rubinisphaera brasiliensis (strain ATCC 49424 / DSM 5305 / JCM 21570 / IAM 15109 / NBRC 103401 / IFAM 1448)</name>
    <name type="common">Planctomyces brasiliensis</name>
    <dbReference type="NCBI Taxonomy" id="756272"/>
    <lineage>
        <taxon>Bacteria</taxon>
        <taxon>Pseudomonadati</taxon>
        <taxon>Planctomycetota</taxon>
        <taxon>Planctomycetia</taxon>
        <taxon>Planctomycetales</taxon>
        <taxon>Planctomycetaceae</taxon>
        <taxon>Rubinisphaera</taxon>
    </lineage>
</organism>
<feature type="compositionally biased region" description="Polar residues" evidence="2">
    <location>
        <begin position="450"/>
        <end position="492"/>
    </location>
</feature>
<dbReference type="EMBL" id="CP002546">
    <property type="protein sequence ID" value="ADY61196.1"/>
    <property type="molecule type" value="Genomic_DNA"/>
</dbReference>
<dbReference type="eggNOG" id="COG3064">
    <property type="taxonomic scope" value="Bacteria"/>
</dbReference>
<keyword evidence="3" id="KW-1133">Transmembrane helix</keyword>
<evidence type="ECO:0000256" key="2">
    <source>
        <dbReference type="SAM" id="MobiDB-lite"/>
    </source>
</evidence>